<feature type="compositionally biased region" description="Basic and acidic residues" evidence="1">
    <location>
        <begin position="15"/>
        <end position="30"/>
    </location>
</feature>
<keyword evidence="3" id="KW-1185">Reference proteome</keyword>
<feature type="compositionally biased region" description="Basic and acidic residues" evidence="1">
    <location>
        <begin position="63"/>
        <end position="74"/>
    </location>
</feature>
<name>A0AA38LJ73_TAXCH</name>
<organism evidence="2 3">
    <name type="scientific">Taxus chinensis</name>
    <name type="common">Chinese yew</name>
    <name type="synonym">Taxus wallichiana var. chinensis</name>
    <dbReference type="NCBI Taxonomy" id="29808"/>
    <lineage>
        <taxon>Eukaryota</taxon>
        <taxon>Viridiplantae</taxon>
        <taxon>Streptophyta</taxon>
        <taxon>Embryophyta</taxon>
        <taxon>Tracheophyta</taxon>
        <taxon>Spermatophyta</taxon>
        <taxon>Pinopsida</taxon>
        <taxon>Pinidae</taxon>
        <taxon>Conifers II</taxon>
        <taxon>Cupressales</taxon>
        <taxon>Taxaceae</taxon>
        <taxon>Taxus</taxon>
    </lineage>
</organism>
<comment type="caution">
    <text evidence="2">The sequence shown here is derived from an EMBL/GenBank/DDBJ whole genome shotgun (WGS) entry which is preliminary data.</text>
</comment>
<proteinExistence type="predicted"/>
<evidence type="ECO:0000256" key="1">
    <source>
        <dbReference type="SAM" id="MobiDB-lite"/>
    </source>
</evidence>
<sequence length="84" mass="9594">MRDVEARIGRKIARRSAEHKEHPGRRDDVKAGSAEEEENRLTAEQNSLGHSGHGNVNRPNRANQKENRPVRDSWNRCTRTARIG</sequence>
<protein>
    <submittedName>
        <fullName evidence="2">Uncharacterized protein</fullName>
    </submittedName>
</protein>
<evidence type="ECO:0000313" key="3">
    <source>
        <dbReference type="Proteomes" id="UP000824469"/>
    </source>
</evidence>
<feature type="region of interest" description="Disordered" evidence="1">
    <location>
        <begin position="1"/>
        <end position="84"/>
    </location>
</feature>
<gene>
    <name evidence="2" type="ORF">KI387_017626</name>
</gene>
<dbReference type="AlphaFoldDB" id="A0AA38LJ73"/>
<dbReference type="EMBL" id="JAHRHJ020000003">
    <property type="protein sequence ID" value="KAH9322987.1"/>
    <property type="molecule type" value="Genomic_DNA"/>
</dbReference>
<reference evidence="2 3" key="1">
    <citation type="journal article" date="2021" name="Nat. Plants">
        <title>The Taxus genome provides insights into paclitaxel biosynthesis.</title>
        <authorList>
            <person name="Xiong X."/>
            <person name="Gou J."/>
            <person name="Liao Q."/>
            <person name="Li Y."/>
            <person name="Zhou Q."/>
            <person name="Bi G."/>
            <person name="Li C."/>
            <person name="Du R."/>
            <person name="Wang X."/>
            <person name="Sun T."/>
            <person name="Guo L."/>
            <person name="Liang H."/>
            <person name="Lu P."/>
            <person name="Wu Y."/>
            <person name="Zhang Z."/>
            <person name="Ro D.K."/>
            <person name="Shang Y."/>
            <person name="Huang S."/>
            <person name="Yan J."/>
        </authorList>
    </citation>
    <scope>NUCLEOTIDE SEQUENCE [LARGE SCALE GENOMIC DNA]</scope>
    <source>
        <strain evidence="2">Ta-2019</strain>
    </source>
</reference>
<accession>A0AA38LJ73</accession>
<dbReference type="Proteomes" id="UP000824469">
    <property type="component" value="Unassembled WGS sequence"/>
</dbReference>
<evidence type="ECO:0000313" key="2">
    <source>
        <dbReference type="EMBL" id="KAH9322987.1"/>
    </source>
</evidence>